<evidence type="ECO:0000313" key="2">
    <source>
        <dbReference type="Proteomes" id="UP001642360"/>
    </source>
</evidence>
<name>A0ABC8RL07_9AQUA</name>
<sequence>MASSNVEVPVFIDTNLDTHIALTISPRTTYGQFKREFESTHLNCFPKFGEIMINGLMVKQKSHFYHLPESLPLLHAFQGEFESTHLNCFPKFGEIMINGLMVKQKSHFYHLPESLPLLHAFQGIKGTWCIHIEACLWSSSDPSCSSKSVAAEVADHNSNGGNVTDCAVLDDCVTSTNMNTNTKRKKKRVKRFHYLKSALLDVLRAVHLSKKKKKKWKRPQKNYSLNYPVNTLEKVHLDRNMGVFAPEKCGFLGSASEAECSGQWDSCSAVETPGETLSESVSVSGIIKKYFSSYEEVTSSSEVIFKPIQSGHKEQLKARTNDYPPNVQVDITPQFAAKTPNQMILFPLPTDPSSEPSRKKLKKTEVGKRLLVASNNLGISASKQKPAVSLFRCLEGKLLMPNSSSLVRSLVFEIVEDDDD</sequence>
<dbReference type="AlphaFoldDB" id="A0ABC8RL07"/>
<comment type="caution">
    <text evidence="1">The sequence shown here is derived from an EMBL/GenBank/DDBJ whole genome shotgun (WGS) entry which is preliminary data.</text>
</comment>
<evidence type="ECO:0000313" key="1">
    <source>
        <dbReference type="EMBL" id="CAK9145112.1"/>
    </source>
</evidence>
<dbReference type="EMBL" id="CAUOFW020001458">
    <property type="protein sequence ID" value="CAK9145112.1"/>
    <property type="molecule type" value="Genomic_DNA"/>
</dbReference>
<proteinExistence type="predicted"/>
<organism evidence="1 2">
    <name type="scientific">Ilex paraguariensis</name>
    <name type="common">yerba mate</name>
    <dbReference type="NCBI Taxonomy" id="185542"/>
    <lineage>
        <taxon>Eukaryota</taxon>
        <taxon>Viridiplantae</taxon>
        <taxon>Streptophyta</taxon>
        <taxon>Embryophyta</taxon>
        <taxon>Tracheophyta</taxon>
        <taxon>Spermatophyta</taxon>
        <taxon>Magnoliopsida</taxon>
        <taxon>eudicotyledons</taxon>
        <taxon>Gunneridae</taxon>
        <taxon>Pentapetalae</taxon>
        <taxon>asterids</taxon>
        <taxon>campanulids</taxon>
        <taxon>Aquifoliales</taxon>
        <taxon>Aquifoliaceae</taxon>
        <taxon>Ilex</taxon>
    </lineage>
</organism>
<gene>
    <name evidence="1" type="ORF">ILEXP_LOCUS12905</name>
</gene>
<reference evidence="1 2" key="1">
    <citation type="submission" date="2024-02" db="EMBL/GenBank/DDBJ databases">
        <authorList>
            <person name="Vignale AGUSTIN F."/>
            <person name="Sosa J E."/>
            <person name="Modenutti C."/>
        </authorList>
    </citation>
    <scope>NUCLEOTIDE SEQUENCE [LARGE SCALE GENOMIC DNA]</scope>
</reference>
<protein>
    <submittedName>
        <fullName evidence="1">Uncharacterized protein</fullName>
    </submittedName>
</protein>
<keyword evidence="2" id="KW-1185">Reference proteome</keyword>
<dbReference type="Proteomes" id="UP001642360">
    <property type="component" value="Unassembled WGS sequence"/>
</dbReference>
<accession>A0ABC8RL07</accession>